<dbReference type="GO" id="GO:0016787">
    <property type="term" value="F:hydrolase activity"/>
    <property type="evidence" value="ECO:0007669"/>
    <property type="project" value="UniProtKB-KW"/>
</dbReference>
<proteinExistence type="predicted"/>
<dbReference type="InterPro" id="IPR011545">
    <property type="entry name" value="DEAD/DEAH_box_helicase_dom"/>
</dbReference>
<dbReference type="InterPro" id="IPR050547">
    <property type="entry name" value="DEAD_box_RNA_helicases"/>
</dbReference>
<evidence type="ECO:0000256" key="3">
    <source>
        <dbReference type="ARBA" id="ARBA00022806"/>
    </source>
</evidence>
<dbReference type="GO" id="GO:0004386">
    <property type="term" value="F:helicase activity"/>
    <property type="evidence" value="ECO:0007669"/>
    <property type="project" value="UniProtKB-KW"/>
</dbReference>
<keyword evidence="3 8" id="KW-0347">Helicase</keyword>
<dbReference type="PANTHER" id="PTHR47963:SF7">
    <property type="entry name" value="ATP-DEPENDENT RNA HELICASE YFML-RELATED"/>
    <property type="match status" value="1"/>
</dbReference>
<evidence type="ECO:0000259" key="6">
    <source>
        <dbReference type="PROSITE" id="PS51192"/>
    </source>
</evidence>
<dbReference type="SMART" id="SM00487">
    <property type="entry name" value="DEXDc"/>
    <property type="match status" value="1"/>
</dbReference>
<dbReference type="InterPro" id="IPR001650">
    <property type="entry name" value="Helicase_C-like"/>
</dbReference>
<gene>
    <name evidence="8" type="ORF">WAK64_18380</name>
</gene>
<comment type="caution">
    <text evidence="8">The sequence shown here is derived from an EMBL/GenBank/DDBJ whole genome shotgun (WGS) entry which is preliminary data.</text>
</comment>
<feature type="domain" description="Helicase C-terminal" evidence="7">
    <location>
        <begin position="221"/>
        <end position="387"/>
    </location>
</feature>
<dbReference type="PROSITE" id="PS51192">
    <property type="entry name" value="HELICASE_ATP_BIND_1"/>
    <property type="match status" value="1"/>
</dbReference>
<dbReference type="EC" id="3.6.4.-" evidence="8"/>
<sequence>MSQHDTTEWSVLNKLKPFLQEAWKQSGFQKPTNIQTEAIPTIMEKKDVICESPTGTGKTLAYLIPTLEKIDAESQHIQAVVIAPSRELVMQIHSEIQSWASASDIRSASFIGGANVKKQLEKLKKRPQIIVGTTGRIMELIKAKKLKMHEVSTIVADEADQLTLPEHRRHLEDIIKTTLKDQRQLIFFSATIGKETERVAKEMMVSPSIIKVEQNKADKLKVEHLYLVSERREKMTMLRSILHSFTGKTLIFVKDGETAEEVQRKLQFHHINVDILDGMSKKQEREAAMRNFRKNKVATLVVTDLAARGLDIRNVSHVIQFDIPREYKQYVHRSGRTGRMGAMGFVISIVTQQEVRDVKRFCKELGVKAIRKNLYKGELIDHIMKKEEKGKRRSKKSLPNKKNKKS</sequence>
<keyword evidence="9" id="KW-1185">Reference proteome</keyword>
<dbReference type="SUPFAM" id="SSF52540">
    <property type="entry name" value="P-loop containing nucleoside triphosphate hydrolases"/>
    <property type="match status" value="1"/>
</dbReference>
<dbReference type="Gene3D" id="3.40.50.300">
    <property type="entry name" value="P-loop containing nucleotide triphosphate hydrolases"/>
    <property type="match status" value="2"/>
</dbReference>
<organism evidence="8 9">
    <name type="scientific">Bacillus spongiae</name>
    <dbReference type="NCBI Taxonomy" id="2683610"/>
    <lineage>
        <taxon>Bacteria</taxon>
        <taxon>Bacillati</taxon>
        <taxon>Bacillota</taxon>
        <taxon>Bacilli</taxon>
        <taxon>Bacillales</taxon>
        <taxon>Bacillaceae</taxon>
        <taxon>Bacillus</taxon>
    </lineage>
</organism>
<protein>
    <submittedName>
        <fullName evidence="8">DEAD/DEAH box helicase</fullName>
        <ecNumber evidence="8">3.6.4.-</ecNumber>
    </submittedName>
</protein>
<dbReference type="InterPro" id="IPR044742">
    <property type="entry name" value="DEAD/DEAH_RhlB"/>
</dbReference>
<reference evidence="8 9" key="1">
    <citation type="journal article" date="2018" name="J. Microbiol.">
        <title>Bacillus spongiae sp. nov., isolated from sponge of Jeju Island.</title>
        <authorList>
            <person name="Lee G.E."/>
            <person name="Im W.T."/>
            <person name="Park J.S."/>
        </authorList>
    </citation>
    <scope>NUCLEOTIDE SEQUENCE [LARGE SCALE GENOMIC DNA]</scope>
    <source>
        <strain evidence="8 9">135PIL107-10</strain>
    </source>
</reference>
<dbReference type="EMBL" id="JBBAXC010000018">
    <property type="protein sequence ID" value="MEI5909020.1"/>
    <property type="molecule type" value="Genomic_DNA"/>
</dbReference>
<dbReference type="CDD" id="cd00268">
    <property type="entry name" value="DEADc"/>
    <property type="match status" value="1"/>
</dbReference>
<dbReference type="Proteomes" id="UP001312865">
    <property type="component" value="Unassembled WGS sequence"/>
</dbReference>
<dbReference type="RefSeq" id="WP_336588464.1">
    <property type="nucleotide sequence ID" value="NZ_JBBAXC010000018.1"/>
</dbReference>
<dbReference type="Pfam" id="PF00270">
    <property type="entry name" value="DEAD"/>
    <property type="match status" value="1"/>
</dbReference>
<feature type="region of interest" description="Disordered" evidence="5">
    <location>
        <begin position="385"/>
        <end position="406"/>
    </location>
</feature>
<evidence type="ECO:0000313" key="9">
    <source>
        <dbReference type="Proteomes" id="UP001312865"/>
    </source>
</evidence>
<evidence type="ECO:0000256" key="1">
    <source>
        <dbReference type="ARBA" id="ARBA00022741"/>
    </source>
</evidence>
<evidence type="ECO:0000256" key="4">
    <source>
        <dbReference type="ARBA" id="ARBA00022840"/>
    </source>
</evidence>
<accession>A0ABU8HIC5</accession>
<keyword evidence="4" id="KW-0067">ATP-binding</keyword>
<dbReference type="Pfam" id="PF00271">
    <property type="entry name" value="Helicase_C"/>
    <property type="match status" value="1"/>
</dbReference>
<feature type="compositionally biased region" description="Basic residues" evidence="5">
    <location>
        <begin position="391"/>
        <end position="406"/>
    </location>
</feature>
<dbReference type="SMART" id="SM00490">
    <property type="entry name" value="HELICc"/>
    <property type="match status" value="1"/>
</dbReference>
<evidence type="ECO:0000256" key="5">
    <source>
        <dbReference type="SAM" id="MobiDB-lite"/>
    </source>
</evidence>
<dbReference type="InterPro" id="IPR027417">
    <property type="entry name" value="P-loop_NTPase"/>
</dbReference>
<keyword evidence="2 8" id="KW-0378">Hydrolase</keyword>
<dbReference type="InterPro" id="IPR014001">
    <property type="entry name" value="Helicase_ATP-bd"/>
</dbReference>
<dbReference type="PANTHER" id="PTHR47963">
    <property type="entry name" value="DEAD-BOX ATP-DEPENDENT RNA HELICASE 47, MITOCHONDRIAL"/>
    <property type="match status" value="1"/>
</dbReference>
<dbReference type="CDD" id="cd18787">
    <property type="entry name" value="SF2_C_DEAD"/>
    <property type="match status" value="1"/>
</dbReference>
<dbReference type="PROSITE" id="PS51194">
    <property type="entry name" value="HELICASE_CTER"/>
    <property type="match status" value="1"/>
</dbReference>
<name>A0ABU8HIC5_9BACI</name>
<evidence type="ECO:0000256" key="2">
    <source>
        <dbReference type="ARBA" id="ARBA00022801"/>
    </source>
</evidence>
<evidence type="ECO:0000259" key="7">
    <source>
        <dbReference type="PROSITE" id="PS51194"/>
    </source>
</evidence>
<feature type="domain" description="Helicase ATP-binding" evidence="6">
    <location>
        <begin position="39"/>
        <end position="210"/>
    </location>
</feature>
<keyword evidence="1" id="KW-0547">Nucleotide-binding</keyword>
<evidence type="ECO:0000313" key="8">
    <source>
        <dbReference type="EMBL" id="MEI5909020.1"/>
    </source>
</evidence>